<evidence type="ECO:0000256" key="1">
    <source>
        <dbReference type="ARBA" id="ARBA00005595"/>
    </source>
</evidence>
<dbReference type="GO" id="GO:0000398">
    <property type="term" value="P:mRNA splicing, via spliceosome"/>
    <property type="evidence" value="ECO:0007669"/>
    <property type="project" value="InterPro"/>
</dbReference>
<dbReference type="GO" id="GO:0005684">
    <property type="term" value="C:U2-type spliceosomal complex"/>
    <property type="evidence" value="ECO:0007669"/>
    <property type="project" value="TreeGrafter"/>
</dbReference>
<protein>
    <recommendedName>
        <fullName evidence="4">Splicing factor YJU2</fullName>
    </recommendedName>
</protein>
<proteinExistence type="inferred from homology"/>
<evidence type="ECO:0008006" key="4">
    <source>
        <dbReference type="Google" id="ProtNLM"/>
    </source>
</evidence>
<dbReference type="InterPro" id="IPR007590">
    <property type="entry name" value="Saf4/Yju2"/>
</dbReference>
<feature type="compositionally biased region" description="Basic and acidic residues" evidence="2">
    <location>
        <begin position="263"/>
        <end position="279"/>
    </location>
</feature>
<feature type="compositionally biased region" description="Low complexity" evidence="2">
    <location>
        <begin position="240"/>
        <end position="255"/>
    </location>
</feature>
<dbReference type="GO" id="GO:0071014">
    <property type="term" value="C:post-mRNA release spliceosomal complex"/>
    <property type="evidence" value="ECO:0007669"/>
    <property type="project" value="TreeGrafter"/>
</dbReference>
<dbReference type="EMBL" id="CDMZ01000185">
    <property type="protein sequence ID" value="CEM08712.1"/>
    <property type="molecule type" value="Genomic_DNA"/>
</dbReference>
<organism evidence="3">
    <name type="scientific">Chromera velia CCMP2878</name>
    <dbReference type="NCBI Taxonomy" id="1169474"/>
    <lineage>
        <taxon>Eukaryota</taxon>
        <taxon>Sar</taxon>
        <taxon>Alveolata</taxon>
        <taxon>Colpodellida</taxon>
        <taxon>Chromeraceae</taxon>
        <taxon>Chromera</taxon>
    </lineage>
</organism>
<feature type="compositionally biased region" description="Basic and acidic residues" evidence="2">
    <location>
        <begin position="315"/>
        <end position="327"/>
    </location>
</feature>
<name>A0A0G4F7Q1_9ALVE</name>
<evidence type="ECO:0000313" key="3">
    <source>
        <dbReference type="EMBL" id="CEM08712.1"/>
    </source>
</evidence>
<dbReference type="VEuPathDB" id="CryptoDB:Cvel_15655"/>
<reference evidence="3" key="1">
    <citation type="submission" date="2014-11" db="EMBL/GenBank/DDBJ databases">
        <authorList>
            <person name="Otto D Thomas"/>
            <person name="Naeem Raeece"/>
        </authorList>
    </citation>
    <scope>NUCLEOTIDE SEQUENCE</scope>
</reference>
<comment type="similarity">
    <text evidence="1">Belongs to the CWC16 family.</text>
</comment>
<feature type="region of interest" description="Disordered" evidence="2">
    <location>
        <begin position="189"/>
        <end position="382"/>
    </location>
</feature>
<dbReference type="PhylomeDB" id="A0A0G4F7Q1"/>
<gene>
    <name evidence="3" type="ORF">Cvel_15655</name>
</gene>
<feature type="compositionally biased region" description="Basic and acidic residues" evidence="2">
    <location>
        <begin position="189"/>
        <end position="198"/>
    </location>
</feature>
<feature type="compositionally biased region" description="Low complexity" evidence="2">
    <location>
        <begin position="281"/>
        <end position="292"/>
    </location>
</feature>
<evidence type="ECO:0000256" key="2">
    <source>
        <dbReference type="SAM" id="MobiDB-lite"/>
    </source>
</evidence>
<sequence length="382" mass="43178">MPPEYNPKKHGSLDKFHGSHPLGIRAKRIHEGILVIRFEMPFKTICKGCGCYVDQGVRFDADKKCVGNYFTTKIWEFAMKCHRCPQRFVIRTDPKTCEYLCISGLRKKISEWDAKDQEGTVEIQEPEEIQKRKNDPMYKLDKQQESAERLAASRGTLQDLIEFNEDRADSYAANSYLRKAFRKEKKELQKKEEEERKPKNFAVPLVEESQEDREEASAVRFLQRPNRLERATRKIAKGLSSSSASIFPSSPAGSSQRGSAARKHIEKEHEEGRGRKRGADSLSVSSRTSMTSQDPLLPSQHGGDERSVAPPPSKKPREASEKLRDAYRQLGIRPGTQLTKLGGSKPSSAVQVQKRLQEIQAKAKQRASSNGKALAARLKHTS</sequence>
<dbReference type="AlphaFoldDB" id="A0A0G4F7Q1"/>
<dbReference type="PANTHER" id="PTHR12111">
    <property type="entry name" value="SPLICING FACTOR YJU2"/>
    <property type="match status" value="1"/>
</dbReference>
<dbReference type="PANTHER" id="PTHR12111:SF2">
    <property type="entry name" value="SPLICING FACTOR YJU2B-RELATED"/>
    <property type="match status" value="1"/>
</dbReference>
<accession>A0A0G4F7Q1</accession>
<dbReference type="Pfam" id="PF04502">
    <property type="entry name" value="Saf4_Yju2"/>
    <property type="match status" value="1"/>
</dbReference>